<dbReference type="AlphaFoldDB" id="D5ADF4"/>
<sequence>MFRIPSRKMKPKACAIMATPRKKTSALPIPKLAKKISDKRSFLSAMVVISVCLLLNPVSAFSLIKSCSLNPTCYPELLLGY</sequence>
<evidence type="ECO:0000313" key="1">
    <source>
        <dbReference type="EMBL" id="ADE77573.1"/>
    </source>
</evidence>
<dbReference type="EMBL" id="BT124312">
    <property type="protein sequence ID" value="ADE77573.1"/>
    <property type="molecule type" value="mRNA"/>
</dbReference>
<name>D5ADF4_PICSI</name>
<organism evidence="1">
    <name type="scientific">Picea sitchensis</name>
    <name type="common">Sitka spruce</name>
    <name type="synonym">Pinus sitchensis</name>
    <dbReference type="NCBI Taxonomy" id="3332"/>
    <lineage>
        <taxon>Eukaryota</taxon>
        <taxon>Viridiplantae</taxon>
        <taxon>Streptophyta</taxon>
        <taxon>Embryophyta</taxon>
        <taxon>Tracheophyta</taxon>
        <taxon>Spermatophyta</taxon>
        <taxon>Pinopsida</taxon>
        <taxon>Pinidae</taxon>
        <taxon>Conifers I</taxon>
        <taxon>Pinales</taxon>
        <taxon>Pinaceae</taxon>
        <taxon>Picea</taxon>
    </lineage>
</organism>
<proteinExistence type="evidence at transcript level"/>
<protein>
    <submittedName>
        <fullName evidence="1">Uncharacterized protein</fullName>
    </submittedName>
</protein>
<accession>D5ADF4</accession>
<reference evidence="1" key="1">
    <citation type="submission" date="2010-04" db="EMBL/GenBank/DDBJ databases">
        <authorList>
            <person name="Reid K.E."/>
            <person name="Liao N."/>
            <person name="Chan S."/>
            <person name="Docking R."/>
            <person name="Taylor G."/>
            <person name="Moore R."/>
            <person name="Mayo M."/>
            <person name="Munro S."/>
            <person name="King J."/>
            <person name="Yanchuk A."/>
            <person name="Holt R."/>
            <person name="Jones S."/>
            <person name="Marra M."/>
            <person name="Ritland C.E."/>
            <person name="Ritland K."/>
            <person name="Bohlmann J."/>
        </authorList>
    </citation>
    <scope>NUCLEOTIDE SEQUENCE</scope>
    <source>
        <tissue evidence="1">Bud</tissue>
    </source>
</reference>